<dbReference type="InterPro" id="IPR011660">
    <property type="entry name" value="VapB-like"/>
</dbReference>
<dbReference type="AlphaFoldDB" id="A0A248K3B4"/>
<sequence>MPLYIKDDVTAELVAELAVLRGISKQDAVKLAVRAELQRLAEAVPLRDRLAAFRARHPLPAPTGLPADKAFFDDLSGNL</sequence>
<protein>
    <submittedName>
        <fullName evidence="1">Transcription factor</fullName>
    </submittedName>
</protein>
<dbReference type="Proteomes" id="UP000197153">
    <property type="component" value="Chromosome 4"/>
</dbReference>
<proteinExistence type="predicted"/>
<organism evidence="1 2">
    <name type="scientific">Nitrospirillum viridazoti CBAmc</name>
    <dbReference type="NCBI Taxonomy" id="1441467"/>
    <lineage>
        <taxon>Bacteria</taxon>
        <taxon>Pseudomonadati</taxon>
        <taxon>Pseudomonadota</taxon>
        <taxon>Alphaproteobacteria</taxon>
        <taxon>Rhodospirillales</taxon>
        <taxon>Azospirillaceae</taxon>
        <taxon>Nitrospirillum</taxon>
        <taxon>Nitrospirillum viridazoti</taxon>
    </lineage>
</organism>
<dbReference type="RefSeq" id="WP_040843332.1">
    <property type="nucleotide sequence ID" value="NZ_CP022113.1"/>
</dbReference>
<dbReference type="KEGG" id="nao:Y958_31065"/>
<evidence type="ECO:0000313" key="1">
    <source>
        <dbReference type="EMBL" id="ASG25463.1"/>
    </source>
</evidence>
<name>A0A248K3B4_9PROT</name>
<keyword evidence="2" id="KW-1185">Reference proteome</keyword>
<accession>A0A248K3B4</accession>
<dbReference type="Pfam" id="PF07704">
    <property type="entry name" value="PSK_trans_fac"/>
    <property type="match status" value="1"/>
</dbReference>
<evidence type="ECO:0000313" key="2">
    <source>
        <dbReference type="Proteomes" id="UP000197153"/>
    </source>
</evidence>
<reference evidence="1 2" key="1">
    <citation type="submission" date="2017-06" db="EMBL/GenBank/DDBJ databases">
        <title>Complete genome sequence of Nitrospirillum amazonense strain CBAmC, an endophytic nitrogen-fixing and plant growth-promoting bacterium, isolated from sugarcane.</title>
        <authorList>
            <person name="Schwab S."/>
            <person name="dos Santos Teixeira K.R."/>
            <person name="Simoes Araujo J.L."/>
            <person name="Soares Vidal M."/>
            <person name="Borges de Freitas H.R."/>
            <person name="Rivello Crivelaro A.L."/>
            <person name="Bueno de Camargo Nunes A."/>
            <person name="dos Santos C.M."/>
            <person name="Palmeira da Silva Rosa D."/>
            <person name="da Silva Padilha D."/>
            <person name="da Silva E."/>
            <person name="Araujo Terra L."/>
            <person name="Soares Mendes V."/>
            <person name="Farinelli L."/>
            <person name="Magalhaes Cruz L."/>
            <person name="Baldani J.I."/>
        </authorList>
    </citation>
    <scope>NUCLEOTIDE SEQUENCE [LARGE SCALE GENOMIC DNA]</scope>
    <source>
        <strain evidence="1 2">CBAmC</strain>
    </source>
</reference>
<gene>
    <name evidence="1" type="ORF">Y958_31065</name>
</gene>
<dbReference type="EMBL" id="CP022113">
    <property type="protein sequence ID" value="ASG25463.1"/>
    <property type="molecule type" value="Genomic_DNA"/>
</dbReference>